<evidence type="ECO:0000256" key="3">
    <source>
        <dbReference type="ARBA" id="ARBA00022679"/>
    </source>
</evidence>
<evidence type="ECO:0000256" key="7">
    <source>
        <dbReference type="ARBA" id="ARBA00023136"/>
    </source>
</evidence>
<gene>
    <name evidence="10" type="ORF">CSX02_04180</name>
</gene>
<reference evidence="10 11" key="1">
    <citation type="submission" date="2017-10" db="EMBL/GenBank/DDBJ databases">
        <title>Resolving the taxonomy of Roseburia spp., Eubacterium rectale and Agathobacter spp. through phylogenomic analysis.</title>
        <authorList>
            <person name="Sheridan P.O."/>
            <person name="Walker A.W."/>
            <person name="Duncan S.H."/>
            <person name="Scott K.P."/>
            <person name="Toole P.W.O."/>
            <person name="Luis P."/>
            <person name="Flint H.J."/>
        </authorList>
    </citation>
    <scope>NUCLEOTIDE SEQUENCE [LARGE SCALE GENOMIC DNA]</scope>
    <source>
        <strain evidence="10 11">JK623</strain>
    </source>
</reference>
<dbReference type="AlphaFoldDB" id="A0A2G3E4Y6"/>
<dbReference type="InterPro" id="IPR001173">
    <property type="entry name" value="Glyco_trans_2-like"/>
</dbReference>
<name>A0A2G3E4Y6_9FIRM</name>
<dbReference type="EMBL" id="PDYG01000014">
    <property type="protein sequence ID" value="PHU38215.1"/>
    <property type="molecule type" value="Genomic_DNA"/>
</dbReference>
<keyword evidence="1" id="KW-1003">Cell membrane</keyword>
<dbReference type="SUPFAM" id="SSF53448">
    <property type="entry name" value="Nucleotide-diphospho-sugar transferases"/>
    <property type="match status" value="1"/>
</dbReference>
<keyword evidence="11" id="KW-1185">Reference proteome</keyword>
<evidence type="ECO:0000313" key="10">
    <source>
        <dbReference type="EMBL" id="PHU38215.1"/>
    </source>
</evidence>
<organism evidence="10 11">
    <name type="scientific">Agathobacter ruminis</name>
    <dbReference type="NCBI Taxonomy" id="1712665"/>
    <lineage>
        <taxon>Bacteria</taxon>
        <taxon>Bacillati</taxon>
        <taxon>Bacillota</taxon>
        <taxon>Clostridia</taxon>
        <taxon>Lachnospirales</taxon>
        <taxon>Lachnospiraceae</taxon>
        <taxon>Agathobacter</taxon>
    </lineage>
</organism>
<dbReference type="GO" id="GO:0099621">
    <property type="term" value="F:undecaprenyl-phosphate 4-deoxy-4-formamido-L-arabinose transferase activity"/>
    <property type="evidence" value="ECO:0007669"/>
    <property type="project" value="TreeGrafter"/>
</dbReference>
<keyword evidence="3 10" id="KW-0808">Transferase</keyword>
<comment type="caution">
    <text evidence="10">The sequence shown here is derived from an EMBL/GenBank/DDBJ whole genome shotgun (WGS) entry which is preliminary data.</text>
</comment>
<dbReference type="PANTHER" id="PTHR48090">
    <property type="entry name" value="UNDECAPRENYL-PHOSPHATE 4-DEOXY-4-FORMAMIDO-L-ARABINOSE TRANSFERASE-RELATED"/>
    <property type="match status" value="1"/>
</dbReference>
<dbReference type="Pfam" id="PF00535">
    <property type="entry name" value="Glycos_transf_2"/>
    <property type="match status" value="1"/>
</dbReference>
<keyword evidence="5" id="KW-0448">Lipopolysaccharide biosynthesis</keyword>
<feature type="transmembrane region" description="Helical" evidence="8">
    <location>
        <begin position="260"/>
        <end position="280"/>
    </location>
</feature>
<accession>A0A2G3E4Y6</accession>
<proteinExistence type="predicted"/>
<dbReference type="GO" id="GO:0005886">
    <property type="term" value="C:plasma membrane"/>
    <property type="evidence" value="ECO:0007669"/>
    <property type="project" value="TreeGrafter"/>
</dbReference>
<reference evidence="10 11" key="2">
    <citation type="submission" date="2017-10" db="EMBL/GenBank/DDBJ databases">
        <authorList>
            <person name="Banno H."/>
            <person name="Chua N.-H."/>
        </authorList>
    </citation>
    <scope>NUCLEOTIDE SEQUENCE [LARGE SCALE GENOMIC DNA]</scope>
    <source>
        <strain evidence="10 11">JK623</strain>
    </source>
</reference>
<evidence type="ECO:0000256" key="4">
    <source>
        <dbReference type="ARBA" id="ARBA00022692"/>
    </source>
</evidence>
<evidence type="ECO:0000256" key="1">
    <source>
        <dbReference type="ARBA" id="ARBA00022475"/>
    </source>
</evidence>
<sequence>MKLSFVIPCYRSENTISNVVDELEHKMSERPDFDYEIVAVNDQSPDSLWSVLKRLCEHHKRLKAVNLAKNGGKPIAQIAGFHYATGDIIICLDDDGQCPIDRLWDLIEPLNHGYDIAIAAYPIKKQSLIKNIGSNVNRKLSEILDGKKKEIVFSNFIARKRFVCDEIIKFHNPRTKLDSLTLRITNNIAMVEMEEREREVGKSGYTFRKSFKLLVDGCLAYSIVPMRLAYLLSGINGIVACVMFVVLIVEAVLQKAVLPWFILLSIFVSTMVVLFCVGLVGDYIARFYTSNNVPQYVVHDLINIEEE</sequence>
<dbReference type="InterPro" id="IPR029044">
    <property type="entry name" value="Nucleotide-diphossugar_trans"/>
</dbReference>
<evidence type="ECO:0000256" key="2">
    <source>
        <dbReference type="ARBA" id="ARBA00022676"/>
    </source>
</evidence>
<evidence type="ECO:0000259" key="9">
    <source>
        <dbReference type="Pfam" id="PF00535"/>
    </source>
</evidence>
<feature type="domain" description="Glycosyltransferase 2-like" evidence="9">
    <location>
        <begin position="4"/>
        <end position="151"/>
    </location>
</feature>
<feature type="transmembrane region" description="Helical" evidence="8">
    <location>
        <begin position="228"/>
        <end position="248"/>
    </location>
</feature>
<protein>
    <submittedName>
        <fullName evidence="10">Glycosyltransferase</fullName>
    </submittedName>
</protein>
<keyword evidence="6 8" id="KW-1133">Transmembrane helix</keyword>
<keyword evidence="4 8" id="KW-0812">Transmembrane</keyword>
<evidence type="ECO:0000256" key="5">
    <source>
        <dbReference type="ARBA" id="ARBA00022985"/>
    </source>
</evidence>
<keyword evidence="2" id="KW-0328">Glycosyltransferase</keyword>
<dbReference type="Gene3D" id="3.90.550.10">
    <property type="entry name" value="Spore Coat Polysaccharide Biosynthesis Protein SpsA, Chain A"/>
    <property type="match status" value="1"/>
</dbReference>
<dbReference type="Proteomes" id="UP000224563">
    <property type="component" value="Unassembled WGS sequence"/>
</dbReference>
<evidence type="ECO:0000256" key="6">
    <source>
        <dbReference type="ARBA" id="ARBA00022989"/>
    </source>
</evidence>
<dbReference type="PANTHER" id="PTHR48090:SF3">
    <property type="entry name" value="UNDECAPRENYL-PHOSPHATE 4-DEOXY-4-FORMAMIDO-L-ARABINOSE TRANSFERASE"/>
    <property type="match status" value="1"/>
</dbReference>
<keyword evidence="7 8" id="KW-0472">Membrane</keyword>
<dbReference type="GO" id="GO:0009103">
    <property type="term" value="P:lipopolysaccharide biosynthetic process"/>
    <property type="evidence" value="ECO:0007669"/>
    <property type="project" value="UniProtKB-KW"/>
</dbReference>
<dbReference type="InterPro" id="IPR050256">
    <property type="entry name" value="Glycosyltransferase_2"/>
</dbReference>
<evidence type="ECO:0000256" key="8">
    <source>
        <dbReference type="SAM" id="Phobius"/>
    </source>
</evidence>
<dbReference type="RefSeq" id="WP_099385757.1">
    <property type="nucleotide sequence ID" value="NZ_JANSWH010000080.1"/>
</dbReference>
<evidence type="ECO:0000313" key="11">
    <source>
        <dbReference type="Proteomes" id="UP000224563"/>
    </source>
</evidence>